<gene>
    <name evidence="3" type="ORF">FHU40_005105</name>
</gene>
<feature type="transmembrane region" description="Helical" evidence="2">
    <location>
        <begin position="12"/>
        <end position="31"/>
    </location>
</feature>
<feature type="transmembrane region" description="Helical" evidence="2">
    <location>
        <begin position="64"/>
        <end position="87"/>
    </location>
</feature>
<feature type="transmembrane region" description="Helical" evidence="2">
    <location>
        <begin position="197"/>
        <end position="226"/>
    </location>
</feature>
<evidence type="ECO:0000313" key="4">
    <source>
        <dbReference type="Proteomes" id="UP000589626"/>
    </source>
</evidence>
<dbReference type="AlphaFoldDB" id="A0A7W4W1K9"/>
<evidence type="ECO:0000256" key="1">
    <source>
        <dbReference type="SAM" id="MobiDB-lite"/>
    </source>
</evidence>
<proteinExistence type="predicted"/>
<feature type="transmembrane region" description="Helical" evidence="2">
    <location>
        <begin position="99"/>
        <end position="132"/>
    </location>
</feature>
<evidence type="ECO:0000256" key="2">
    <source>
        <dbReference type="SAM" id="Phobius"/>
    </source>
</evidence>
<feature type="transmembrane region" description="Helical" evidence="2">
    <location>
        <begin position="307"/>
        <end position="324"/>
    </location>
</feature>
<keyword evidence="2" id="KW-0472">Membrane</keyword>
<reference evidence="3 4" key="1">
    <citation type="submission" date="2020-08" db="EMBL/GenBank/DDBJ databases">
        <title>Sequencing the genomes of 1000 actinobacteria strains.</title>
        <authorList>
            <person name="Klenk H.-P."/>
        </authorList>
    </citation>
    <scope>NUCLEOTIDE SEQUENCE [LARGE SCALE GENOMIC DNA]</scope>
    <source>
        <strain evidence="3 4">DSM 105498</strain>
    </source>
</reference>
<comment type="caution">
    <text evidence="3">The sequence shown here is derived from an EMBL/GenBank/DDBJ whole genome shotgun (WGS) entry which is preliminary data.</text>
</comment>
<dbReference type="Proteomes" id="UP000589626">
    <property type="component" value="Unassembled WGS sequence"/>
</dbReference>
<organism evidence="3 4">
    <name type="scientific">Nocardioides soli</name>
    <dbReference type="NCBI Taxonomy" id="1036020"/>
    <lineage>
        <taxon>Bacteria</taxon>
        <taxon>Bacillati</taxon>
        <taxon>Actinomycetota</taxon>
        <taxon>Actinomycetes</taxon>
        <taxon>Propionibacteriales</taxon>
        <taxon>Nocardioidaceae</taxon>
        <taxon>Nocardioides</taxon>
    </lineage>
</organism>
<keyword evidence="2" id="KW-1133">Transmembrane helix</keyword>
<accession>A0A7W4W1K9</accession>
<keyword evidence="4" id="KW-1185">Reference proteome</keyword>
<evidence type="ECO:0000313" key="3">
    <source>
        <dbReference type="EMBL" id="MBB3045252.1"/>
    </source>
</evidence>
<protein>
    <submittedName>
        <fullName evidence="3">Uncharacterized protein</fullName>
    </submittedName>
</protein>
<feature type="transmembrane region" description="Helical" evidence="2">
    <location>
        <begin position="250"/>
        <end position="276"/>
    </location>
</feature>
<dbReference type="RefSeq" id="WP_183595245.1">
    <property type="nucleotide sequence ID" value="NZ_JACHWR010000005.1"/>
</dbReference>
<feature type="region of interest" description="Disordered" evidence="1">
    <location>
        <begin position="144"/>
        <end position="167"/>
    </location>
</feature>
<dbReference type="EMBL" id="JACHWR010000005">
    <property type="protein sequence ID" value="MBB3045252.1"/>
    <property type="molecule type" value="Genomic_DNA"/>
</dbReference>
<sequence length="338" mass="35094">MTEPTRDRPRQVTLAGWLLMIGSGLVVVLVYQRVAGLHSLETQAAVDRFLSEPPGSDLGLSSDAVITLMRTLAMVTGGCAAAAAILGYQVLQRSRAARLVVTVLAVPLFFAGLVTGGFLTSVVAASATILWLQPARSWFDGTTAPERRTASAPSASPVPPASSAPLAPTAAMPPVAQPAIHAATPPPAGGPAPRPRIVVLACVLTWVCTAATIVALVASAVVLAISPDEMLDQVHRDSPELAQQGISDDLLIAATYLLIAGVVIWCLSAAVLAVLVLRRVDWARIVLIVSAVTAAALCLLGTVMGAILLVLPLLASVLCAALLVRPEARQWFARRDAL</sequence>
<name>A0A7W4W1K9_9ACTN</name>
<keyword evidence="2" id="KW-0812">Transmembrane</keyword>